<reference evidence="7 8" key="1">
    <citation type="submission" date="2020-04" db="EMBL/GenBank/DDBJ databases">
        <authorList>
            <person name="Laetsch R D."/>
            <person name="Stevens L."/>
            <person name="Kumar S."/>
            <person name="Blaxter L. M."/>
        </authorList>
    </citation>
    <scope>NUCLEOTIDE SEQUENCE [LARGE SCALE GENOMIC DNA]</scope>
</reference>
<keyword evidence="4 5" id="KW-0472">Membrane</keyword>
<evidence type="ECO:0000256" key="3">
    <source>
        <dbReference type="ARBA" id="ARBA00022989"/>
    </source>
</evidence>
<evidence type="ECO:0000256" key="4">
    <source>
        <dbReference type="ARBA" id="ARBA00023136"/>
    </source>
</evidence>
<dbReference type="OrthoDB" id="5782737at2759"/>
<organism evidence="7 8">
    <name type="scientific">Caenorhabditis bovis</name>
    <dbReference type="NCBI Taxonomy" id="2654633"/>
    <lineage>
        <taxon>Eukaryota</taxon>
        <taxon>Metazoa</taxon>
        <taxon>Ecdysozoa</taxon>
        <taxon>Nematoda</taxon>
        <taxon>Chromadorea</taxon>
        <taxon>Rhabditida</taxon>
        <taxon>Rhabditina</taxon>
        <taxon>Rhabditomorpha</taxon>
        <taxon>Rhabditoidea</taxon>
        <taxon>Rhabditidae</taxon>
        <taxon>Peloderinae</taxon>
        <taxon>Caenorhabditis</taxon>
    </lineage>
</organism>
<dbReference type="PANTHER" id="PTHR23017">
    <property type="entry name" value="SERPENTINE RECEPTOR, CLASS X"/>
    <property type="match status" value="1"/>
</dbReference>
<dbReference type="GO" id="GO:0016020">
    <property type="term" value="C:membrane"/>
    <property type="evidence" value="ECO:0007669"/>
    <property type="project" value="UniProtKB-SubCell"/>
</dbReference>
<accession>A0A8S1EAD5</accession>
<gene>
    <name evidence="7" type="ORF">CBOVIS_LOCUS488</name>
</gene>
<dbReference type="PANTHER" id="PTHR23017:SF19">
    <property type="entry name" value="7TM GPCR SERPENTINE RECEPTOR CLASS X (SRX) DOMAIN-CONTAINING PROTEIN"/>
    <property type="match status" value="1"/>
</dbReference>
<proteinExistence type="predicted"/>
<dbReference type="Pfam" id="PF10328">
    <property type="entry name" value="7TM_GPCR_Srx"/>
    <property type="match status" value="1"/>
</dbReference>
<dbReference type="Gene3D" id="1.20.1070.10">
    <property type="entry name" value="Rhodopsin 7-helix transmembrane proteins"/>
    <property type="match status" value="1"/>
</dbReference>
<evidence type="ECO:0000256" key="5">
    <source>
        <dbReference type="SAM" id="Phobius"/>
    </source>
</evidence>
<dbReference type="SUPFAM" id="SSF81321">
    <property type="entry name" value="Family A G protein-coupled receptor-like"/>
    <property type="match status" value="1"/>
</dbReference>
<dbReference type="AlphaFoldDB" id="A0A8S1EAD5"/>
<dbReference type="InterPro" id="IPR019430">
    <property type="entry name" value="7TM_GPCR_serpentine_rcpt_Srx"/>
</dbReference>
<comment type="subcellular location">
    <subcellularLocation>
        <location evidence="1">Membrane</location>
    </subcellularLocation>
</comment>
<keyword evidence="8" id="KW-1185">Reference proteome</keyword>
<dbReference type="InterPro" id="IPR017452">
    <property type="entry name" value="GPCR_Rhodpsn_7TM"/>
</dbReference>
<keyword evidence="2 5" id="KW-0812">Transmembrane</keyword>
<name>A0A8S1EAD5_9PELO</name>
<evidence type="ECO:0000256" key="2">
    <source>
        <dbReference type="ARBA" id="ARBA00022692"/>
    </source>
</evidence>
<evidence type="ECO:0000313" key="8">
    <source>
        <dbReference type="Proteomes" id="UP000494206"/>
    </source>
</evidence>
<feature type="transmembrane region" description="Helical" evidence="5">
    <location>
        <begin position="255"/>
        <end position="277"/>
    </location>
</feature>
<comment type="caution">
    <text evidence="7">The sequence shown here is derived from an EMBL/GenBank/DDBJ whole genome shotgun (WGS) entry which is preliminary data.</text>
</comment>
<keyword evidence="3 5" id="KW-1133">Transmembrane helix</keyword>
<sequence length="316" mass="35506">MDDENISPIDQRIVVVIIVFTTALIGFIGNLMVFLFATTLKSLQNSFGRLAAAQSFAEAILCAVFAFFYSPMVLFNLKPLKQSSAYVGLVLLYCYDVCIFTHLAIAFNRFVAISRPIAYNSIFSLRNNQIVIVFAYAIPCFTSIYMHSANNCLLPYIDFGWYFGVNLSKECDDIRYYIDFCKDFGTVALIGILDIATIAMIRMTAPRIISNQISERRRKSEITFVKQALIQGAAFAAELVFFFIIAGMQTTPVRIFIFSTLSWVLVHSIDPFIIIMLNFEFRAMLFSNGIFRSISCTSASNIENSTTNGRNLAGNI</sequence>
<dbReference type="Proteomes" id="UP000494206">
    <property type="component" value="Unassembled WGS sequence"/>
</dbReference>
<evidence type="ECO:0000313" key="7">
    <source>
        <dbReference type="EMBL" id="CAB3397015.1"/>
    </source>
</evidence>
<feature type="transmembrane region" description="Helical" evidence="5">
    <location>
        <begin position="128"/>
        <end position="146"/>
    </location>
</feature>
<feature type="transmembrane region" description="Helical" evidence="5">
    <location>
        <begin position="184"/>
        <end position="203"/>
    </location>
</feature>
<feature type="transmembrane region" description="Helical" evidence="5">
    <location>
        <begin position="224"/>
        <end position="249"/>
    </location>
</feature>
<feature type="transmembrane region" description="Helical" evidence="5">
    <location>
        <begin position="84"/>
        <end position="107"/>
    </location>
</feature>
<protein>
    <recommendedName>
        <fullName evidence="6">G-protein coupled receptors family 1 profile domain-containing protein</fullName>
    </recommendedName>
</protein>
<feature type="transmembrane region" description="Helical" evidence="5">
    <location>
        <begin position="12"/>
        <end position="38"/>
    </location>
</feature>
<evidence type="ECO:0000256" key="1">
    <source>
        <dbReference type="ARBA" id="ARBA00004370"/>
    </source>
</evidence>
<feature type="transmembrane region" description="Helical" evidence="5">
    <location>
        <begin position="50"/>
        <end position="72"/>
    </location>
</feature>
<feature type="domain" description="G-protein coupled receptors family 1 profile" evidence="6">
    <location>
        <begin position="29"/>
        <end position="138"/>
    </location>
</feature>
<dbReference type="EMBL" id="CADEPM010000001">
    <property type="protein sequence ID" value="CAB3397015.1"/>
    <property type="molecule type" value="Genomic_DNA"/>
</dbReference>
<evidence type="ECO:0000259" key="6">
    <source>
        <dbReference type="PROSITE" id="PS50262"/>
    </source>
</evidence>
<dbReference type="CDD" id="cd00637">
    <property type="entry name" value="7tm_classA_rhodopsin-like"/>
    <property type="match status" value="1"/>
</dbReference>
<dbReference type="PROSITE" id="PS50262">
    <property type="entry name" value="G_PROTEIN_RECEP_F1_2"/>
    <property type="match status" value="1"/>
</dbReference>